<keyword evidence="1" id="KW-0812">Transmembrane</keyword>
<proteinExistence type="predicted"/>
<feature type="transmembrane region" description="Helical" evidence="1">
    <location>
        <begin position="273"/>
        <end position="291"/>
    </location>
</feature>
<dbReference type="RefSeq" id="WP_211971755.1">
    <property type="nucleotide sequence ID" value="NZ_CBFHAM010000031.1"/>
</dbReference>
<organism evidence="3 4">
    <name type="scientific">Chitinophaga hostae</name>
    <dbReference type="NCBI Taxonomy" id="2831022"/>
    <lineage>
        <taxon>Bacteria</taxon>
        <taxon>Pseudomonadati</taxon>
        <taxon>Bacteroidota</taxon>
        <taxon>Chitinophagia</taxon>
        <taxon>Chitinophagales</taxon>
        <taxon>Chitinophagaceae</taxon>
        <taxon>Chitinophaga</taxon>
    </lineage>
</organism>
<dbReference type="Pfam" id="PF14258">
    <property type="entry name" value="DUF4350"/>
    <property type="match status" value="1"/>
</dbReference>
<dbReference type="EMBL" id="JAGTXB010000002">
    <property type="protein sequence ID" value="MBS0026638.1"/>
    <property type="molecule type" value="Genomic_DNA"/>
</dbReference>
<keyword evidence="1" id="KW-1133">Transmembrane helix</keyword>
<reference evidence="3 4" key="1">
    <citation type="submission" date="2021-04" db="EMBL/GenBank/DDBJ databases">
        <title>Chitinophaga sp. nov., isolated from the rhizosphere soil.</title>
        <authorList>
            <person name="He S."/>
        </authorList>
    </citation>
    <scope>NUCLEOTIDE SEQUENCE [LARGE SCALE GENOMIC DNA]</scope>
    <source>
        <strain evidence="3 4">2R12</strain>
    </source>
</reference>
<sequence length="408" mass="47330">MNTKPIYIIGSVALLLIVLIIAGGNLTTNREEQTTDMQRSSFYSKDKKAGGAYAAFKMLPQLFYSNSIQVVTKPFARTYEKEAQLKYSGNAYILVANELFTTEKDVDAMLEYAAVGNELFIAVNMPDPYLAKQLKFAVVESSNLQQKKESLVQYYKDEAVPVDTNFSYPGMISGNYFSGTDSSTTTVLGSNYKNKPNFIRISYSRGYIYLLLNPYTFTNYFVLHQRNVKALETQLSYLQYGAGNVYWDDFYSSQHSAQSGDFSEWQVLMRYPSMRWALWLGVALLLLYVLFESKRRQRIIPDKPAFNNTSLEFVDAIGQLYYQQHNNYNLAHKMILHLLEYIRNRYYLNTNILNEEFVAALSRKSAIPETDIRQLLQMMHHVQLEENISDDYLKEFYKRIQLFYLNTK</sequence>
<dbReference type="Proteomes" id="UP000676386">
    <property type="component" value="Unassembled WGS sequence"/>
</dbReference>
<keyword evidence="4" id="KW-1185">Reference proteome</keyword>
<protein>
    <submittedName>
        <fullName evidence="3">DUF4350 domain-containing protein</fullName>
    </submittedName>
</protein>
<feature type="transmembrane region" description="Helical" evidence="1">
    <location>
        <begin position="206"/>
        <end position="223"/>
    </location>
</feature>
<feature type="transmembrane region" description="Helical" evidence="1">
    <location>
        <begin position="6"/>
        <end position="27"/>
    </location>
</feature>
<keyword evidence="1" id="KW-0472">Membrane</keyword>
<evidence type="ECO:0000256" key="1">
    <source>
        <dbReference type="SAM" id="Phobius"/>
    </source>
</evidence>
<evidence type="ECO:0000259" key="2">
    <source>
        <dbReference type="Pfam" id="PF14258"/>
    </source>
</evidence>
<accession>A0ABS5IUT5</accession>
<evidence type="ECO:0000313" key="4">
    <source>
        <dbReference type="Proteomes" id="UP000676386"/>
    </source>
</evidence>
<name>A0ABS5IUT5_9BACT</name>
<comment type="caution">
    <text evidence="3">The sequence shown here is derived from an EMBL/GenBank/DDBJ whole genome shotgun (WGS) entry which is preliminary data.</text>
</comment>
<evidence type="ECO:0000313" key="3">
    <source>
        <dbReference type="EMBL" id="MBS0026638.1"/>
    </source>
</evidence>
<gene>
    <name evidence="3" type="ORF">KE626_04880</name>
</gene>
<dbReference type="InterPro" id="IPR025646">
    <property type="entry name" value="DUF4350"/>
</dbReference>
<feature type="domain" description="DUF4350" evidence="2">
    <location>
        <begin position="45"/>
        <end position="229"/>
    </location>
</feature>